<sequence>MELMHLTEAMTHRHAVRAFSDRPIDATVLDELEHAISQANAQSGLHIQLVHDDTDAFGGCPTHYGRFSNVRYCIALIGADSAARANDGGHAFADLDERVGYFGEMLALRTVQAGLDTGWVVLHETTEHDGRWQFNDGERMPAALAIGYGARPGRPHRSKPLSELGTVESAMNTVDPLAEAPSWFVDGLQAVALAPSALGKQPVRFTLLADGHVRAEALDGVQSQICLGVAKYHFEIGSGRDGTVFA</sequence>
<dbReference type="RefSeq" id="WP_241217056.1">
    <property type="nucleotide sequence ID" value="NZ_QXGL01000003.1"/>
</dbReference>
<dbReference type="Proteomes" id="UP000287533">
    <property type="component" value="Unassembled WGS sequence"/>
</dbReference>
<keyword evidence="3" id="KW-1185">Reference proteome</keyword>
<dbReference type="AlphaFoldDB" id="A0A430FK92"/>
<evidence type="ECO:0000313" key="3">
    <source>
        <dbReference type="Proteomes" id="UP000287533"/>
    </source>
</evidence>
<reference evidence="2 3" key="1">
    <citation type="submission" date="2018-09" db="EMBL/GenBank/DDBJ databases">
        <title>Characterization of the phylogenetic diversity of five novel species belonging to the genus Bifidobacterium.</title>
        <authorList>
            <person name="Lugli G.A."/>
            <person name="Duranti S."/>
            <person name="Milani C."/>
        </authorList>
    </citation>
    <scope>NUCLEOTIDE SEQUENCE [LARGE SCALE GENOMIC DNA]</scope>
    <source>
        <strain evidence="2 3">2034B</strain>
    </source>
</reference>
<dbReference type="InterPro" id="IPR000415">
    <property type="entry name" value="Nitroreductase-like"/>
</dbReference>
<feature type="domain" description="Putative nitroreductase TM1586" evidence="1">
    <location>
        <begin position="6"/>
        <end position="238"/>
    </location>
</feature>
<evidence type="ECO:0000259" key="1">
    <source>
        <dbReference type="Pfam" id="PF14512"/>
    </source>
</evidence>
<accession>A0A430FK92</accession>
<dbReference type="GO" id="GO:0016491">
    <property type="term" value="F:oxidoreductase activity"/>
    <property type="evidence" value="ECO:0007669"/>
    <property type="project" value="InterPro"/>
</dbReference>
<dbReference type="Pfam" id="PF14512">
    <property type="entry name" value="TM1586_NiRdase"/>
    <property type="match status" value="1"/>
</dbReference>
<dbReference type="InterPro" id="IPR029478">
    <property type="entry name" value="TM1586_NiRdase"/>
</dbReference>
<protein>
    <submittedName>
        <fullName evidence="2">Nitroreductase</fullName>
    </submittedName>
</protein>
<organism evidence="2 3">
    <name type="scientific">Bifidobacterium goeldii</name>
    <dbReference type="NCBI Taxonomy" id="2306975"/>
    <lineage>
        <taxon>Bacteria</taxon>
        <taxon>Bacillati</taxon>
        <taxon>Actinomycetota</taxon>
        <taxon>Actinomycetes</taxon>
        <taxon>Bifidobacteriales</taxon>
        <taxon>Bifidobacteriaceae</taxon>
        <taxon>Bifidobacterium</taxon>
    </lineage>
</organism>
<comment type="caution">
    <text evidence="2">The sequence shown here is derived from an EMBL/GenBank/DDBJ whole genome shotgun (WGS) entry which is preliminary data.</text>
</comment>
<proteinExistence type="predicted"/>
<gene>
    <name evidence="2" type="ORF">D2E25_1230</name>
</gene>
<dbReference type="EMBL" id="QXGL01000003">
    <property type="protein sequence ID" value="RSX53257.1"/>
    <property type="molecule type" value="Genomic_DNA"/>
</dbReference>
<name>A0A430FK92_9BIFI</name>
<evidence type="ECO:0000313" key="2">
    <source>
        <dbReference type="EMBL" id="RSX53257.1"/>
    </source>
</evidence>
<dbReference type="SUPFAM" id="SSF55469">
    <property type="entry name" value="FMN-dependent nitroreductase-like"/>
    <property type="match status" value="1"/>
</dbReference>
<dbReference type="Gene3D" id="3.40.109.10">
    <property type="entry name" value="NADH Oxidase"/>
    <property type="match status" value="1"/>
</dbReference>